<dbReference type="Pfam" id="PF11716">
    <property type="entry name" value="MDMPI_N"/>
    <property type="match status" value="1"/>
</dbReference>
<dbReference type="EMBL" id="SLWS01000005">
    <property type="protein sequence ID" value="TCO58315.1"/>
    <property type="molecule type" value="Genomic_DNA"/>
</dbReference>
<dbReference type="NCBIfam" id="TIGR03083">
    <property type="entry name" value="maleylpyruvate isomerase family mycothiol-dependent enzyme"/>
    <property type="match status" value="1"/>
</dbReference>
<organism evidence="2 3">
    <name type="scientific">Actinocrispum wychmicini</name>
    <dbReference type="NCBI Taxonomy" id="1213861"/>
    <lineage>
        <taxon>Bacteria</taxon>
        <taxon>Bacillati</taxon>
        <taxon>Actinomycetota</taxon>
        <taxon>Actinomycetes</taxon>
        <taxon>Pseudonocardiales</taxon>
        <taxon>Pseudonocardiaceae</taxon>
        <taxon>Actinocrispum</taxon>
    </lineage>
</organism>
<protein>
    <submittedName>
        <fullName evidence="2">Uncharacterized protein (TIGR03083 family)</fullName>
    </submittedName>
</protein>
<dbReference type="SUPFAM" id="SSF109854">
    <property type="entry name" value="DinB/YfiT-like putative metalloenzymes"/>
    <property type="match status" value="1"/>
</dbReference>
<dbReference type="Proteomes" id="UP000295680">
    <property type="component" value="Unassembled WGS sequence"/>
</dbReference>
<gene>
    <name evidence="2" type="ORF">EV192_105380</name>
</gene>
<proteinExistence type="predicted"/>
<dbReference type="Gene3D" id="1.20.120.450">
    <property type="entry name" value="dinb family like domain"/>
    <property type="match status" value="1"/>
</dbReference>
<evidence type="ECO:0000313" key="2">
    <source>
        <dbReference type="EMBL" id="TCO58315.1"/>
    </source>
</evidence>
<comment type="caution">
    <text evidence="2">The sequence shown here is derived from an EMBL/GenBank/DDBJ whole genome shotgun (WGS) entry which is preliminary data.</text>
</comment>
<dbReference type="InterPro" id="IPR017517">
    <property type="entry name" value="Maleyloyr_isom"/>
</dbReference>
<evidence type="ECO:0000313" key="3">
    <source>
        <dbReference type="Proteomes" id="UP000295680"/>
    </source>
</evidence>
<dbReference type="GO" id="GO:0046872">
    <property type="term" value="F:metal ion binding"/>
    <property type="evidence" value="ECO:0007669"/>
    <property type="project" value="InterPro"/>
</dbReference>
<name>A0A4R2JVW5_9PSEU</name>
<dbReference type="AlphaFoldDB" id="A0A4R2JVW5"/>
<sequence length="216" mass="23597">MTRTGNTAHGGHLWPLVRAQRGALGDLLRSLEDTQWDAPSLCRGWRVRDVAAHCVQSHVATPWRLVREMVGAGFRLDVRNQRWVERHRQATIPDLLDEYQATADQNRVPSSEARYALVEAVVHAYDIARPLGLPIAVPSTSLITVAETCRTTNVFLHGKRRAAGLTLRADDLEWTAGDGPEVIGPIASIILAVTGRSTALTDLSGAGLSTLRARLT</sequence>
<keyword evidence="3" id="KW-1185">Reference proteome</keyword>
<feature type="domain" description="Mycothiol-dependent maleylpyruvate isomerase metal-binding" evidence="1">
    <location>
        <begin position="17"/>
        <end position="105"/>
    </location>
</feature>
<dbReference type="OrthoDB" id="5178565at2"/>
<reference evidence="2 3" key="1">
    <citation type="submission" date="2019-03" db="EMBL/GenBank/DDBJ databases">
        <title>Genomic Encyclopedia of Type Strains, Phase IV (KMG-IV): sequencing the most valuable type-strain genomes for metagenomic binning, comparative biology and taxonomic classification.</title>
        <authorList>
            <person name="Goeker M."/>
        </authorList>
    </citation>
    <scope>NUCLEOTIDE SEQUENCE [LARGE SCALE GENOMIC DNA]</scope>
    <source>
        <strain evidence="2 3">DSM 45934</strain>
    </source>
</reference>
<evidence type="ECO:0000259" key="1">
    <source>
        <dbReference type="Pfam" id="PF11716"/>
    </source>
</evidence>
<accession>A0A4R2JVW5</accession>
<dbReference type="RefSeq" id="WP_132118981.1">
    <property type="nucleotide sequence ID" value="NZ_SLWS01000005.1"/>
</dbReference>
<dbReference type="InterPro" id="IPR024344">
    <property type="entry name" value="MDMPI_metal-binding"/>
</dbReference>
<dbReference type="InterPro" id="IPR034660">
    <property type="entry name" value="DinB/YfiT-like"/>
</dbReference>